<dbReference type="RefSeq" id="WP_320685099.1">
    <property type="nucleotide sequence ID" value="NZ_JAXBLV010000013.1"/>
</dbReference>
<sequence length="516" mass="54504">MTRFRFGAALALALACGSAHALEPTTQPVSPRGTPATIDVPASLHIRNTGGLGPRGPGTGAGLCVPTSVQVAARWHGLNEMEGFQAWCMQRPGGSWPQKLAADIKEFARSKGITAPRFVQHTGGDPAFLELVYRTRRMPAQTWTAAHMVNGAHLDGTTAAVIDNNRPGNWLWQTRAEYLRAWEASGPGWVFCWLAPPPPPGRPGVVPVAPLPFTPAPAPTSPSCPGPNCPAPTRPRPSCPGPSCPRWQHVELAGGELIHKLFDADGTLLGVLAADGWHIGHGDGWLREAGGEIPAEAPPLNQADGIDVTKLDGTRSRYWIDGVEVTRAEAFTEVLTGAPDVLTDDSGNHHLSFVLDDPTGLPAVLAGDKLRDLVAKCHVQVYRPDSWVAQTRLSAKVTLHAPAPKGGQILGTATGTTAEDLVQLLRPQLDPTWKPEPPPAPKPAPAPPACPNCPSCPDCPRCTPKPEPKPDPKAEPQPDVKQDPAAPPAAPQSAPWLAIAAAIAAGLAFRSQTKPE</sequence>
<feature type="signal peptide" evidence="2">
    <location>
        <begin position="1"/>
        <end position="21"/>
    </location>
</feature>
<dbReference type="PROSITE" id="PS51257">
    <property type="entry name" value="PROKAR_LIPOPROTEIN"/>
    <property type="match status" value="1"/>
</dbReference>
<name>A0ABU5ESE6_9BACT</name>
<dbReference type="Proteomes" id="UP001272242">
    <property type="component" value="Unassembled WGS sequence"/>
</dbReference>
<accession>A0ABU5ESE6</accession>
<organism evidence="3 4">
    <name type="scientific">Gemmata algarum</name>
    <dbReference type="NCBI Taxonomy" id="2975278"/>
    <lineage>
        <taxon>Bacteria</taxon>
        <taxon>Pseudomonadati</taxon>
        <taxon>Planctomycetota</taxon>
        <taxon>Planctomycetia</taxon>
        <taxon>Gemmatales</taxon>
        <taxon>Gemmataceae</taxon>
        <taxon>Gemmata</taxon>
    </lineage>
</organism>
<keyword evidence="2" id="KW-0732">Signal</keyword>
<proteinExistence type="predicted"/>
<dbReference type="EMBL" id="JAXBLV010000013">
    <property type="protein sequence ID" value="MDY3558130.1"/>
    <property type="molecule type" value="Genomic_DNA"/>
</dbReference>
<evidence type="ECO:0000256" key="1">
    <source>
        <dbReference type="SAM" id="MobiDB-lite"/>
    </source>
</evidence>
<feature type="chain" id="PRO_5047023303" description="Peptidase C39-like domain-containing protein" evidence="2">
    <location>
        <begin position="22"/>
        <end position="516"/>
    </location>
</feature>
<feature type="compositionally biased region" description="Basic and acidic residues" evidence="1">
    <location>
        <begin position="464"/>
        <end position="482"/>
    </location>
</feature>
<evidence type="ECO:0000313" key="4">
    <source>
        <dbReference type="Proteomes" id="UP001272242"/>
    </source>
</evidence>
<protein>
    <recommendedName>
        <fullName evidence="5">Peptidase C39-like domain-containing protein</fullName>
    </recommendedName>
</protein>
<keyword evidence="4" id="KW-1185">Reference proteome</keyword>
<gene>
    <name evidence="3" type="ORF">R5W23_000851</name>
</gene>
<evidence type="ECO:0000313" key="3">
    <source>
        <dbReference type="EMBL" id="MDY3558130.1"/>
    </source>
</evidence>
<evidence type="ECO:0008006" key="5">
    <source>
        <dbReference type="Google" id="ProtNLM"/>
    </source>
</evidence>
<comment type="caution">
    <text evidence="3">The sequence shown here is derived from an EMBL/GenBank/DDBJ whole genome shotgun (WGS) entry which is preliminary data.</text>
</comment>
<evidence type="ECO:0000256" key="2">
    <source>
        <dbReference type="SAM" id="SignalP"/>
    </source>
</evidence>
<reference evidence="4" key="1">
    <citation type="journal article" date="2023" name="Mar. Drugs">
        <title>Gemmata algarum, a Novel Planctomycete Isolated from an Algal Mat, Displays Antimicrobial Activity.</title>
        <authorList>
            <person name="Kumar G."/>
            <person name="Kallscheuer N."/>
            <person name="Kashif M."/>
            <person name="Ahamad S."/>
            <person name="Jagadeeshwari U."/>
            <person name="Pannikurungottu S."/>
            <person name="Haufschild T."/>
            <person name="Kabuu M."/>
            <person name="Sasikala C."/>
            <person name="Jogler C."/>
            <person name="Ramana C."/>
        </authorList>
    </citation>
    <scope>NUCLEOTIDE SEQUENCE [LARGE SCALE GENOMIC DNA]</scope>
    <source>
        <strain evidence="4">JC673</strain>
    </source>
</reference>
<feature type="region of interest" description="Disordered" evidence="1">
    <location>
        <begin position="455"/>
        <end position="493"/>
    </location>
</feature>